<accession>A0A2T6C1E0</accession>
<dbReference type="Pfam" id="PF00027">
    <property type="entry name" value="cNMP_binding"/>
    <property type="match status" value="1"/>
</dbReference>
<dbReference type="InterPro" id="IPR018490">
    <property type="entry name" value="cNMP-bd_dom_sf"/>
</dbReference>
<keyword evidence="3" id="KW-1185">Reference proteome</keyword>
<feature type="domain" description="Cyclic nucleotide-binding" evidence="1">
    <location>
        <begin position="7"/>
        <end position="101"/>
    </location>
</feature>
<dbReference type="SMART" id="SM00100">
    <property type="entry name" value="cNMP"/>
    <property type="match status" value="1"/>
</dbReference>
<dbReference type="AlphaFoldDB" id="A0A2T6C1E0"/>
<organism evidence="2 3">
    <name type="scientific">Kordia periserrulae</name>
    <dbReference type="NCBI Taxonomy" id="701523"/>
    <lineage>
        <taxon>Bacteria</taxon>
        <taxon>Pseudomonadati</taxon>
        <taxon>Bacteroidota</taxon>
        <taxon>Flavobacteriia</taxon>
        <taxon>Flavobacteriales</taxon>
        <taxon>Flavobacteriaceae</taxon>
        <taxon>Kordia</taxon>
    </lineage>
</organism>
<name>A0A2T6C1E0_9FLAO</name>
<dbReference type="InterPro" id="IPR014710">
    <property type="entry name" value="RmlC-like_jellyroll"/>
</dbReference>
<sequence length="172" mass="18971">MKRVLFLLGHLSDLDIEWMIHNGSKAELEVGDRLIKKGEAIDNLYIVLSGQLSITDGTSDKHIALLGAGEIVGEMSFLESRPPSVSVIASKATTVFCISRELMNSRLANNLEFRANFYYAISLFLSNRLRKTTSQLGYGSPEEADLIDENVLDGVSQAGSRFGQILQKFSEV</sequence>
<evidence type="ECO:0000313" key="2">
    <source>
        <dbReference type="EMBL" id="PTX62144.1"/>
    </source>
</evidence>
<dbReference type="Gene3D" id="2.60.120.10">
    <property type="entry name" value="Jelly Rolls"/>
    <property type="match status" value="1"/>
</dbReference>
<evidence type="ECO:0000313" key="3">
    <source>
        <dbReference type="Proteomes" id="UP000244090"/>
    </source>
</evidence>
<dbReference type="SUPFAM" id="SSF51206">
    <property type="entry name" value="cAMP-binding domain-like"/>
    <property type="match status" value="1"/>
</dbReference>
<dbReference type="OrthoDB" id="951557at2"/>
<protein>
    <submittedName>
        <fullName evidence="2">Cyclic nucleotide-binding domain-containing protein</fullName>
    </submittedName>
</protein>
<gene>
    <name evidence="2" type="ORF">C8N46_103242</name>
</gene>
<dbReference type="Proteomes" id="UP000244090">
    <property type="component" value="Unassembled WGS sequence"/>
</dbReference>
<reference evidence="2 3" key="1">
    <citation type="submission" date="2018-04" db="EMBL/GenBank/DDBJ databases">
        <title>Genomic Encyclopedia of Archaeal and Bacterial Type Strains, Phase II (KMG-II): from individual species to whole genera.</title>
        <authorList>
            <person name="Goeker M."/>
        </authorList>
    </citation>
    <scope>NUCLEOTIDE SEQUENCE [LARGE SCALE GENOMIC DNA]</scope>
    <source>
        <strain evidence="2 3">DSM 25731</strain>
    </source>
</reference>
<dbReference type="EMBL" id="QBKT01000003">
    <property type="protein sequence ID" value="PTX62144.1"/>
    <property type="molecule type" value="Genomic_DNA"/>
</dbReference>
<comment type="caution">
    <text evidence="2">The sequence shown here is derived from an EMBL/GenBank/DDBJ whole genome shotgun (WGS) entry which is preliminary data.</text>
</comment>
<evidence type="ECO:0000259" key="1">
    <source>
        <dbReference type="PROSITE" id="PS50042"/>
    </source>
</evidence>
<dbReference type="InterPro" id="IPR000595">
    <property type="entry name" value="cNMP-bd_dom"/>
</dbReference>
<dbReference type="RefSeq" id="WP_108114357.1">
    <property type="nucleotide sequence ID" value="NZ_QBKT01000003.1"/>
</dbReference>
<proteinExistence type="predicted"/>
<dbReference type="CDD" id="cd00038">
    <property type="entry name" value="CAP_ED"/>
    <property type="match status" value="1"/>
</dbReference>
<dbReference type="PROSITE" id="PS50042">
    <property type="entry name" value="CNMP_BINDING_3"/>
    <property type="match status" value="1"/>
</dbReference>